<protein>
    <submittedName>
        <fullName evidence="1">Uncharacterized protein</fullName>
    </submittedName>
</protein>
<name>A0A7J0GL78_9ERIC</name>
<accession>A0A7J0GL78</accession>
<reference evidence="1 2" key="1">
    <citation type="submission" date="2019-07" db="EMBL/GenBank/DDBJ databases">
        <title>De Novo Assembly of kiwifruit Actinidia rufa.</title>
        <authorList>
            <person name="Sugita-Konishi S."/>
            <person name="Sato K."/>
            <person name="Mori E."/>
            <person name="Abe Y."/>
            <person name="Kisaki G."/>
            <person name="Hamano K."/>
            <person name="Suezawa K."/>
            <person name="Otani M."/>
            <person name="Fukuda T."/>
            <person name="Manabe T."/>
            <person name="Gomi K."/>
            <person name="Tabuchi M."/>
            <person name="Akimitsu K."/>
            <person name="Kataoka I."/>
        </authorList>
    </citation>
    <scope>NUCLEOTIDE SEQUENCE [LARGE SCALE GENOMIC DNA]</scope>
    <source>
        <strain evidence="2">cv. Fuchu</strain>
    </source>
</reference>
<gene>
    <name evidence="1" type="ORF">Acr_22g0009770</name>
</gene>
<organism evidence="1 2">
    <name type="scientific">Actinidia rufa</name>
    <dbReference type="NCBI Taxonomy" id="165716"/>
    <lineage>
        <taxon>Eukaryota</taxon>
        <taxon>Viridiplantae</taxon>
        <taxon>Streptophyta</taxon>
        <taxon>Embryophyta</taxon>
        <taxon>Tracheophyta</taxon>
        <taxon>Spermatophyta</taxon>
        <taxon>Magnoliopsida</taxon>
        <taxon>eudicotyledons</taxon>
        <taxon>Gunneridae</taxon>
        <taxon>Pentapetalae</taxon>
        <taxon>asterids</taxon>
        <taxon>Ericales</taxon>
        <taxon>Actinidiaceae</taxon>
        <taxon>Actinidia</taxon>
    </lineage>
</organism>
<dbReference type="Proteomes" id="UP000585474">
    <property type="component" value="Unassembled WGS sequence"/>
</dbReference>
<sequence>MALYSSLFGAYLDAPTVMSLDKLQLCAYLEVWGVVRGNLALQITFCPLIYLEIAAICCIWAELAIERQPSSHACPSLTRANDASRPSSCAKTPSSFLKSNSLEAAPTLARQGVVMRYDLVLAKRPCRACYIVTAWRQ</sequence>
<comment type="caution">
    <text evidence="1">The sequence shown here is derived from an EMBL/GenBank/DDBJ whole genome shotgun (WGS) entry which is preliminary data.</text>
</comment>
<dbReference type="AlphaFoldDB" id="A0A7J0GL78"/>
<evidence type="ECO:0000313" key="1">
    <source>
        <dbReference type="EMBL" id="GFZ11579.1"/>
    </source>
</evidence>
<keyword evidence="2" id="KW-1185">Reference proteome</keyword>
<proteinExistence type="predicted"/>
<dbReference type="EMBL" id="BJWL01000022">
    <property type="protein sequence ID" value="GFZ11579.1"/>
    <property type="molecule type" value="Genomic_DNA"/>
</dbReference>
<evidence type="ECO:0000313" key="2">
    <source>
        <dbReference type="Proteomes" id="UP000585474"/>
    </source>
</evidence>